<dbReference type="AlphaFoldDB" id="A0AAV3A0M3"/>
<keyword evidence="5" id="KW-1185">Reference proteome</keyword>
<accession>A0AAV3A0M3</accession>
<evidence type="ECO:0000256" key="1">
    <source>
        <dbReference type="ARBA" id="ARBA00022734"/>
    </source>
</evidence>
<comment type="caution">
    <text evidence="4">The sequence shown here is derived from an EMBL/GenBank/DDBJ whole genome shotgun (WGS) entry which is preliminary data.</text>
</comment>
<dbReference type="EMBL" id="DYDO01000010">
    <property type="protein sequence ID" value="DBA17205.1"/>
    <property type="molecule type" value="Genomic_DNA"/>
</dbReference>
<dbReference type="SUPFAM" id="SSF49899">
    <property type="entry name" value="Concanavalin A-like lectins/glucanases"/>
    <property type="match status" value="1"/>
</dbReference>
<dbReference type="Gene3D" id="2.60.120.200">
    <property type="match status" value="1"/>
</dbReference>
<evidence type="ECO:0000313" key="5">
    <source>
        <dbReference type="Proteomes" id="UP001181693"/>
    </source>
</evidence>
<dbReference type="Proteomes" id="UP001181693">
    <property type="component" value="Unassembled WGS sequence"/>
</dbReference>
<name>A0AAV3A0M3_PYXAD</name>
<sequence length="114" mass="13168">MMLYTGYVSCYRLTILLKSNDSIPFQLTANFEEQSLCYNYLMAQSWGQPQKIQTPFFLFYPEKFFEIIVLSEAGQFRLAFNGTPLGDFCPPVFDPKSINELQIRGSAELFHVLC</sequence>
<reference evidence="4" key="1">
    <citation type="thesis" date="2020" institute="ProQuest LLC" country="789 East Eisenhower Parkway, Ann Arbor, MI, USA">
        <title>Comparative Genomics and Chromosome Evolution.</title>
        <authorList>
            <person name="Mudd A.B."/>
        </authorList>
    </citation>
    <scope>NUCLEOTIDE SEQUENCE</scope>
    <source>
        <strain evidence="4">1538</strain>
        <tissue evidence="4">Blood</tissue>
    </source>
</reference>
<dbReference type="PROSITE" id="PS51304">
    <property type="entry name" value="GALECTIN"/>
    <property type="match status" value="1"/>
</dbReference>
<dbReference type="SMART" id="SM00908">
    <property type="entry name" value="Gal-bind_lectin"/>
    <property type="match status" value="1"/>
</dbReference>
<organism evidence="4 5">
    <name type="scientific">Pyxicephalus adspersus</name>
    <name type="common">African bullfrog</name>
    <dbReference type="NCBI Taxonomy" id="30357"/>
    <lineage>
        <taxon>Eukaryota</taxon>
        <taxon>Metazoa</taxon>
        <taxon>Chordata</taxon>
        <taxon>Craniata</taxon>
        <taxon>Vertebrata</taxon>
        <taxon>Euteleostomi</taxon>
        <taxon>Amphibia</taxon>
        <taxon>Batrachia</taxon>
        <taxon>Anura</taxon>
        <taxon>Neobatrachia</taxon>
        <taxon>Ranoidea</taxon>
        <taxon>Pyxicephalidae</taxon>
        <taxon>Pyxicephalinae</taxon>
        <taxon>Pyxicephalus</taxon>
    </lineage>
</organism>
<dbReference type="Pfam" id="PF00337">
    <property type="entry name" value="Gal-bind_lectin"/>
    <property type="match status" value="1"/>
</dbReference>
<proteinExistence type="predicted"/>
<dbReference type="GO" id="GO:0030246">
    <property type="term" value="F:carbohydrate binding"/>
    <property type="evidence" value="ECO:0007669"/>
    <property type="project" value="UniProtKB-UniRule"/>
</dbReference>
<dbReference type="InterPro" id="IPR001079">
    <property type="entry name" value="Galectin_CRD"/>
</dbReference>
<evidence type="ECO:0000259" key="3">
    <source>
        <dbReference type="PROSITE" id="PS51304"/>
    </source>
</evidence>
<dbReference type="InterPro" id="IPR013320">
    <property type="entry name" value="ConA-like_dom_sf"/>
</dbReference>
<keyword evidence="1 2" id="KW-0430">Lectin</keyword>
<protein>
    <recommendedName>
        <fullName evidence="2">Galectin</fullName>
    </recommendedName>
</protein>
<evidence type="ECO:0000256" key="2">
    <source>
        <dbReference type="RuleBase" id="RU102079"/>
    </source>
</evidence>
<evidence type="ECO:0000313" key="4">
    <source>
        <dbReference type="EMBL" id="DBA17205.1"/>
    </source>
</evidence>
<feature type="domain" description="Galectin" evidence="3">
    <location>
        <begin position="1"/>
        <end position="114"/>
    </location>
</feature>
<gene>
    <name evidence="4" type="ORF">GDO54_002686</name>
</gene>